<dbReference type="Proteomes" id="UP001225605">
    <property type="component" value="Unassembled WGS sequence"/>
</dbReference>
<organism evidence="1 2">
    <name type="scientific">Saccharothrix yanglingensis</name>
    <dbReference type="NCBI Taxonomy" id="659496"/>
    <lineage>
        <taxon>Bacteria</taxon>
        <taxon>Bacillati</taxon>
        <taxon>Actinomycetota</taxon>
        <taxon>Actinomycetes</taxon>
        <taxon>Pseudonocardiales</taxon>
        <taxon>Pseudonocardiaceae</taxon>
        <taxon>Saccharothrix</taxon>
    </lineage>
</organism>
<keyword evidence="2" id="KW-1185">Reference proteome</keyword>
<dbReference type="RefSeq" id="WP_306747572.1">
    <property type="nucleotide sequence ID" value="NZ_NSDM01000008.1"/>
</dbReference>
<evidence type="ECO:0000313" key="2">
    <source>
        <dbReference type="Proteomes" id="UP001225605"/>
    </source>
</evidence>
<gene>
    <name evidence="1" type="ORF">CKY47_20565</name>
</gene>
<dbReference type="EMBL" id="NSDM01000008">
    <property type="protein sequence ID" value="MDQ2586339.1"/>
    <property type="molecule type" value="Genomic_DNA"/>
</dbReference>
<accession>A0ABU0X6U4</accession>
<comment type="caution">
    <text evidence="1">The sequence shown here is derived from an EMBL/GenBank/DDBJ whole genome shotgun (WGS) entry which is preliminary data.</text>
</comment>
<name>A0ABU0X6U4_9PSEU</name>
<reference evidence="1 2" key="1">
    <citation type="submission" date="2017-06" db="EMBL/GenBank/DDBJ databases">
        <title>Cultured bacterium strain Saccharothrix yanglingensis Hhs.015.</title>
        <authorList>
            <person name="Xia Y."/>
        </authorList>
    </citation>
    <scope>NUCLEOTIDE SEQUENCE [LARGE SCALE GENOMIC DNA]</scope>
    <source>
        <strain evidence="1 2">Hhs.015</strain>
    </source>
</reference>
<evidence type="ECO:0000313" key="1">
    <source>
        <dbReference type="EMBL" id="MDQ2586339.1"/>
    </source>
</evidence>
<proteinExistence type="predicted"/>
<protein>
    <submittedName>
        <fullName evidence="1">Uncharacterized protein</fullName>
    </submittedName>
</protein>
<sequence>MEDSVGNGWCSGSDTFRVVVACDDNRFARSPWITISGGKGALGASCHGPARAVGAEVEEAWSSHVLVMWGTHVGQDMSGVDASTHAR</sequence>